<accession>A0A9D4DBA7</accession>
<gene>
    <name evidence="1" type="ORF">DPMN_048480</name>
</gene>
<reference evidence="1" key="2">
    <citation type="submission" date="2020-11" db="EMBL/GenBank/DDBJ databases">
        <authorList>
            <person name="McCartney M.A."/>
            <person name="Auch B."/>
            <person name="Kono T."/>
            <person name="Mallez S."/>
            <person name="Becker A."/>
            <person name="Gohl D.M."/>
            <person name="Silverstein K.A.T."/>
            <person name="Koren S."/>
            <person name="Bechman K.B."/>
            <person name="Herman A."/>
            <person name="Abrahante J.E."/>
            <person name="Garbe J."/>
        </authorList>
    </citation>
    <scope>NUCLEOTIDE SEQUENCE</scope>
    <source>
        <strain evidence="1">Duluth1</strain>
        <tissue evidence="1">Whole animal</tissue>
    </source>
</reference>
<protein>
    <submittedName>
        <fullName evidence="1">Uncharacterized protein</fullName>
    </submittedName>
</protein>
<name>A0A9D4DBA7_DREPO</name>
<evidence type="ECO:0000313" key="2">
    <source>
        <dbReference type="Proteomes" id="UP000828390"/>
    </source>
</evidence>
<dbReference type="AlphaFoldDB" id="A0A9D4DBA7"/>
<dbReference type="EMBL" id="JAIWYP010000011">
    <property type="protein sequence ID" value="KAH3741755.1"/>
    <property type="molecule type" value="Genomic_DNA"/>
</dbReference>
<dbReference type="Proteomes" id="UP000828390">
    <property type="component" value="Unassembled WGS sequence"/>
</dbReference>
<reference evidence="1" key="1">
    <citation type="journal article" date="2019" name="bioRxiv">
        <title>The Genome of the Zebra Mussel, Dreissena polymorpha: A Resource for Invasive Species Research.</title>
        <authorList>
            <person name="McCartney M.A."/>
            <person name="Auch B."/>
            <person name="Kono T."/>
            <person name="Mallez S."/>
            <person name="Zhang Y."/>
            <person name="Obille A."/>
            <person name="Becker A."/>
            <person name="Abrahante J.E."/>
            <person name="Garbe J."/>
            <person name="Badalamenti J.P."/>
            <person name="Herman A."/>
            <person name="Mangelson H."/>
            <person name="Liachko I."/>
            <person name="Sullivan S."/>
            <person name="Sone E.D."/>
            <person name="Koren S."/>
            <person name="Silverstein K.A.T."/>
            <person name="Beckman K.B."/>
            <person name="Gohl D.M."/>
        </authorList>
    </citation>
    <scope>NUCLEOTIDE SEQUENCE</scope>
    <source>
        <strain evidence="1">Duluth1</strain>
        <tissue evidence="1">Whole animal</tissue>
    </source>
</reference>
<sequence length="81" mass="9369">MMLSQDTINVPDTSFLIVGDFNGHSKRCRDIAFKRAKLVAFIIRTKELTRKCHRKMLSLDTTLVPESGFLIDRNFNSQPQR</sequence>
<keyword evidence="2" id="KW-1185">Reference proteome</keyword>
<organism evidence="1 2">
    <name type="scientific">Dreissena polymorpha</name>
    <name type="common">Zebra mussel</name>
    <name type="synonym">Mytilus polymorpha</name>
    <dbReference type="NCBI Taxonomy" id="45954"/>
    <lineage>
        <taxon>Eukaryota</taxon>
        <taxon>Metazoa</taxon>
        <taxon>Spiralia</taxon>
        <taxon>Lophotrochozoa</taxon>
        <taxon>Mollusca</taxon>
        <taxon>Bivalvia</taxon>
        <taxon>Autobranchia</taxon>
        <taxon>Heteroconchia</taxon>
        <taxon>Euheterodonta</taxon>
        <taxon>Imparidentia</taxon>
        <taxon>Neoheterodontei</taxon>
        <taxon>Myida</taxon>
        <taxon>Dreissenoidea</taxon>
        <taxon>Dreissenidae</taxon>
        <taxon>Dreissena</taxon>
    </lineage>
</organism>
<evidence type="ECO:0000313" key="1">
    <source>
        <dbReference type="EMBL" id="KAH3741755.1"/>
    </source>
</evidence>
<comment type="caution">
    <text evidence="1">The sequence shown here is derived from an EMBL/GenBank/DDBJ whole genome shotgun (WGS) entry which is preliminary data.</text>
</comment>
<proteinExistence type="predicted"/>